<dbReference type="EMBL" id="CP033969">
    <property type="protein sequence ID" value="AZG13863.1"/>
    <property type="molecule type" value="Genomic_DNA"/>
</dbReference>
<gene>
    <name evidence="4" type="ORF">EHF44_10620</name>
</gene>
<feature type="transmembrane region" description="Helical" evidence="2">
    <location>
        <begin position="279"/>
        <end position="298"/>
    </location>
</feature>
<dbReference type="GO" id="GO:0016020">
    <property type="term" value="C:membrane"/>
    <property type="evidence" value="ECO:0007669"/>
    <property type="project" value="TreeGrafter"/>
</dbReference>
<feature type="transmembrane region" description="Helical" evidence="2">
    <location>
        <begin position="99"/>
        <end position="119"/>
    </location>
</feature>
<dbReference type="PANTHER" id="PTHR23028">
    <property type="entry name" value="ACETYLTRANSFERASE"/>
    <property type="match status" value="1"/>
</dbReference>
<organism evidence="4 5">
    <name type="scientific">Cupriavidus pauculus</name>
    <dbReference type="NCBI Taxonomy" id="82633"/>
    <lineage>
        <taxon>Bacteria</taxon>
        <taxon>Pseudomonadati</taxon>
        <taxon>Pseudomonadota</taxon>
        <taxon>Betaproteobacteria</taxon>
        <taxon>Burkholderiales</taxon>
        <taxon>Burkholderiaceae</taxon>
        <taxon>Cupriavidus</taxon>
    </lineage>
</organism>
<feature type="transmembrane region" description="Helical" evidence="2">
    <location>
        <begin position="318"/>
        <end position="336"/>
    </location>
</feature>
<keyword evidence="2" id="KW-1133">Transmembrane helix</keyword>
<feature type="domain" description="Acyltransferase 3" evidence="3">
    <location>
        <begin position="95"/>
        <end position="426"/>
    </location>
</feature>
<dbReference type="InterPro" id="IPR050879">
    <property type="entry name" value="Acyltransferase_3"/>
</dbReference>
<reference evidence="5" key="1">
    <citation type="submission" date="2018-11" db="EMBL/GenBank/DDBJ databases">
        <title>FDA dAtabase for Regulatory Grade micrObial Sequences (FDA-ARGOS): Supporting development and validation of Infectious Disease Dx tests.</title>
        <authorList>
            <person name="Goldberg B."/>
            <person name="Campos J."/>
            <person name="Tallon L."/>
            <person name="Sadzewicz L."/>
            <person name="Zhao X."/>
            <person name="Vavikolanu K."/>
            <person name="Mehta A."/>
            <person name="Aluvathingal J."/>
            <person name="Nadendla S."/>
            <person name="Geyer C."/>
            <person name="Nandy P."/>
            <person name="Yan Y."/>
            <person name="Sichtig H."/>
        </authorList>
    </citation>
    <scope>NUCLEOTIDE SEQUENCE [LARGE SCALE GENOMIC DNA]</scope>
    <source>
        <strain evidence="5">FDAARGOS_614</strain>
    </source>
</reference>
<dbReference type="GO" id="GO:0016747">
    <property type="term" value="F:acyltransferase activity, transferring groups other than amino-acyl groups"/>
    <property type="evidence" value="ECO:0007669"/>
    <property type="project" value="InterPro"/>
</dbReference>
<dbReference type="GO" id="GO:0009103">
    <property type="term" value="P:lipopolysaccharide biosynthetic process"/>
    <property type="evidence" value="ECO:0007669"/>
    <property type="project" value="TreeGrafter"/>
</dbReference>
<feature type="region of interest" description="Disordered" evidence="1">
    <location>
        <begin position="1"/>
        <end position="43"/>
    </location>
</feature>
<dbReference type="InterPro" id="IPR002656">
    <property type="entry name" value="Acyl_transf_3_dom"/>
</dbReference>
<feature type="transmembrane region" description="Helical" evidence="2">
    <location>
        <begin position="174"/>
        <end position="194"/>
    </location>
</feature>
<dbReference type="AlphaFoldDB" id="A0A3G8H035"/>
<evidence type="ECO:0000313" key="5">
    <source>
        <dbReference type="Proteomes" id="UP000270411"/>
    </source>
</evidence>
<dbReference type="Proteomes" id="UP000270411">
    <property type="component" value="Chromosome 1"/>
</dbReference>
<dbReference type="OrthoDB" id="9814807at2"/>
<name>A0A3G8H035_9BURK</name>
<keyword evidence="2" id="KW-0472">Membrane</keyword>
<sequence>MTLRTESPQSRWKTGNGWCPGNGDGRVSQASSKPSTRRRPKDSLRGVFPVRSVGCHGSGPAAMPRDNDRTALRCFRVTFSPWITPGRPVTNKYNEELQAVRAIAIGMVLIAHSAGLFVWDQAGWAQVGKGFLVGVDLFLCLSGYVITKSVATTLLKAQGTDFWRAAAAFWVRRIYRITPSAWIWLAIPMIAFTLHRGYSSADMADMIASVMHVQNIRVWFCFWAKEGTCGSFGLYWSLSLEEQFYLLLPFVFLFCGRRLVPVLVALVIVQVFYPKPLGHFLGAVRTEALLIGVLLAIWTERASYKIFDPSLTASRLRFILPPLLLLCLVGVVRYAFVPFYFGLAAVVAGLIIWLCSYDRGYFIPAGVVRSGLVWIGERSFAIYLIHLFAFWLTARVMEQIYPGVAFNGTFTVRFLVLGLVLTVLLAELSYRFIEVPFRRRGAMRATQIMSSDVIVKPLPS</sequence>
<evidence type="ECO:0000259" key="3">
    <source>
        <dbReference type="Pfam" id="PF01757"/>
    </source>
</evidence>
<feature type="transmembrane region" description="Helical" evidence="2">
    <location>
        <begin position="372"/>
        <end position="394"/>
    </location>
</feature>
<feature type="transmembrane region" description="Helical" evidence="2">
    <location>
        <begin position="342"/>
        <end position="360"/>
    </location>
</feature>
<protein>
    <submittedName>
        <fullName evidence="4">Acyltransferase</fullName>
    </submittedName>
</protein>
<evidence type="ECO:0000256" key="1">
    <source>
        <dbReference type="SAM" id="MobiDB-lite"/>
    </source>
</evidence>
<proteinExistence type="predicted"/>
<feature type="transmembrane region" description="Helical" evidence="2">
    <location>
        <begin position="131"/>
        <end position="154"/>
    </location>
</feature>
<keyword evidence="4" id="KW-0012">Acyltransferase</keyword>
<feature type="transmembrane region" description="Helical" evidence="2">
    <location>
        <begin position="244"/>
        <end position="273"/>
    </location>
</feature>
<accession>A0A3G8H035</accession>
<dbReference type="Pfam" id="PF01757">
    <property type="entry name" value="Acyl_transf_3"/>
    <property type="match status" value="1"/>
</dbReference>
<evidence type="ECO:0000256" key="2">
    <source>
        <dbReference type="SAM" id="Phobius"/>
    </source>
</evidence>
<dbReference type="KEGG" id="cpau:EHF44_10620"/>
<dbReference type="PANTHER" id="PTHR23028:SF53">
    <property type="entry name" value="ACYL_TRANSF_3 DOMAIN-CONTAINING PROTEIN"/>
    <property type="match status" value="1"/>
</dbReference>
<feature type="transmembrane region" description="Helical" evidence="2">
    <location>
        <begin position="414"/>
        <end position="433"/>
    </location>
</feature>
<keyword evidence="4" id="KW-0808">Transferase</keyword>
<feature type="compositionally biased region" description="Polar residues" evidence="1">
    <location>
        <begin position="1"/>
        <end position="13"/>
    </location>
</feature>
<evidence type="ECO:0000313" key="4">
    <source>
        <dbReference type="EMBL" id="AZG13863.1"/>
    </source>
</evidence>
<keyword evidence="2" id="KW-0812">Transmembrane</keyword>